<evidence type="ECO:0000313" key="1">
    <source>
        <dbReference type="EMBL" id="JAD31740.1"/>
    </source>
</evidence>
<sequence>MTQNLNNLFTRTLDKMKVINEETY</sequence>
<accession>A0A0A8Z4R9</accession>
<name>A0A0A8Z4R9_ARUDO</name>
<organism evidence="1">
    <name type="scientific">Arundo donax</name>
    <name type="common">Giant reed</name>
    <name type="synonym">Donax arundinaceus</name>
    <dbReference type="NCBI Taxonomy" id="35708"/>
    <lineage>
        <taxon>Eukaryota</taxon>
        <taxon>Viridiplantae</taxon>
        <taxon>Streptophyta</taxon>
        <taxon>Embryophyta</taxon>
        <taxon>Tracheophyta</taxon>
        <taxon>Spermatophyta</taxon>
        <taxon>Magnoliopsida</taxon>
        <taxon>Liliopsida</taxon>
        <taxon>Poales</taxon>
        <taxon>Poaceae</taxon>
        <taxon>PACMAD clade</taxon>
        <taxon>Arundinoideae</taxon>
        <taxon>Arundineae</taxon>
        <taxon>Arundo</taxon>
    </lineage>
</organism>
<proteinExistence type="predicted"/>
<reference evidence="1" key="1">
    <citation type="submission" date="2014-09" db="EMBL/GenBank/DDBJ databases">
        <authorList>
            <person name="Magalhaes I.L.F."/>
            <person name="Oliveira U."/>
            <person name="Santos F.R."/>
            <person name="Vidigal T.H.D.A."/>
            <person name="Brescovit A.D."/>
            <person name="Santos A.J."/>
        </authorList>
    </citation>
    <scope>NUCLEOTIDE SEQUENCE</scope>
    <source>
        <tissue evidence="1">Shoot tissue taken approximately 20 cm above the soil surface</tissue>
    </source>
</reference>
<dbReference type="EMBL" id="GBRH01266155">
    <property type="protein sequence ID" value="JAD31740.1"/>
    <property type="molecule type" value="Transcribed_RNA"/>
</dbReference>
<protein>
    <submittedName>
        <fullName evidence="1">Uncharacterized protein</fullName>
    </submittedName>
</protein>
<dbReference type="AlphaFoldDB" id="A0A0A8Z4R9"/>
<reference evidence="1" key="2">
    <citation type="journal article" date="2015" name="Data Brief">
        <title>Shoot transcriptome of the giant reed, Arundo donax.</title>
        <authorList>
            <person name="Barrero R.A."/>
            <person name="Guerrero F.D."/>
            <person name="Moolhuijzen P."/>
            <person name="Goolsby J.A."/>
            <person name="Tidwell J."/>
            <person name="Bellgard S.E."/>
            <person name="Bellgard M.I."/>
        </authorList>
    </citation>
    <scope>NUCLEOTIDE SEQUENCE</scope>
    <source>
        <tissue evidence="1">Shoot tissue taken approximately 20 cm above the soil surface</tissue>
    </source>
</reference>